<evidence type="ECO:0000313" key="3">
    <source>
        <dbReference type="Proteomes" id="UP001159363"/>
    </source>
</evidence>
<sequence>MKQRRNGRVAETGDTRENPPTSGFVRHGGWMGLVELVGGQGDTLVREKAARLKYLRAGDDLREISSPSYQLLPDCRIVSHRFGDWNGCECGELRNYNSEPEWNVQTVIAMCEEVQKMWVQQTSGHSWIITTGYRQTPPPVHNGNQSQCSTSIHTRGGARRVDWAARKFSEVVGDCQGARSAAKPGTATSYLGATVSSQSNRAYVDNPARFRRFSTPRVAPTEGEVDDQNILATIIQEIRYPRTGATRVPIGSSRHARQPFLVNRRALLESPEMPFDTPLLAHSSRRERVELISVKEATEFTCSEYWYMAMAMGASGGQAPCMLHASNMRKGALLWAEQTSNTCRVEIAIPRHSLLCSRDLLRADPGLLKASRDHGDRRRARGEARSETDRERYYLTPERTVSCLTWELQTAGVPALLGARPSASADCHRNATLSLTKRVARVIVWDKVRLCMRTECTFRHYVLFPQRPHRRAPRGRLDVSAHCSPLEPFSLYCKSVLDGVGLGRLSQKLGSIPADHCKGRSFHRATGCYHSSGNCRAHVAFWQERAAQLVDWRRAVFSDVSRFCLDADDHRIRVWRRPGRLHDPRFIIERRTAPTRDVLEIMRKFSLRLPDAARPPHFPEGHSSGLTQHGYLWPACVMSTFFFDQQDPQTSGPPRTFRTRLGGNFSQRQLWRIWRVSCASCGMIDLPQVNIRRLYAFVLNRIATCLHATRRKPVWNLPRKIGRIDLPNLKQNLAVQGEAGNAMTGATLARITAAMMDLAQAFTESAPSIVNSRTSEEPVSVNRCTMARCLRYSTEVQHLRRAGSMAPRWISRLADRSIADRSLPFRPQPWQHLRAHVLPLAHANCLAPVVIASNYYRSRLRALLHRQCVQVFDNTSITATMHRLDNNSRYSLLEVSPQPSNVTSQKSPNLSIICMGQRNILEVELHQGFRKFGISRDWTTPVYLAAAFLMRIIPDWRTQTKRLLNLPDGKRLVTEEPERVAFCCLRVRFIDSSLAAPVCAVSVLASHQGDPGSMPGRITRDFRMWESCRTMPLVGGFYRGLSTLISITFIVSEDDLRGPCLGPSWTVGGRRKRLYQVSTIFDVLTRARTPLCGTAQVSIMLPTASC</sequence>
<dbReference type="EMBL" id="JARBHB010000010">
    <property type="protein sequence ID" value="KAJ8874359.1"/>
    <property type="molecule type" value="Genomic_DNA"/>
</dbReference>
<accession>A0ABQ9GQS9</accession>
<organism evidence="2 3">
    <name type="scientific">Dryococelus australis</name>
    <dbReference type="NCBI Taxonomy" id="614101"/>
    <lineage>
        <taxon>Eukaryota</taxon>
        <taxon>Metazoa</taxon>
        <taxon>Ecdysozoa</taxon>
        <taxon>Arthropoda</taxon>
        <taxon>Hexapoda</taxon>
        <taxon>Insecta</taxon>
        <taxon>Pterygota</taxon>
        <taxon>Neoptera</taxon>
        <taxon>Polyneoptera</taxon>
        <taxon>Phasmatodea</taxon>
        <taxon>Verophasmatodea</taxon>
        <taxon>Anareolatae</taxon>
        <taxon>Phasmatidae</taxon>
        <taxon>Eurycanthinae</taxon>
        <taxon>Dryococelus</taxon>
    </lineage>
</organism>
<proteinExistence type="predicted"/>
<comment type="caution">
    <text evidence="2">The sequence shown here is derived from an EMBL/GenBank/DDBJ whole genome shotgun (WGS) entry which is preliminary data.</text>
</comment>
<keyword evidence="3" id="KW-1185">Reference proteome</keyword>
<gene>
    <name evidence="2" type="ORF">PR048_025207</name>
</gene>
<reference evidence="2 3" key="1">
    <citation type="submission" date="2023-02" db="EMBL/GenBank/DDBJ databases">
        <title>LHISI_Scaffold_Assembly.</title>
        <authorList>
            <person name="Stuart O.P."/>
            <person name="Cleave R."/>
            <person name="Magrath M.J.L."/>
            <person name="Mikheyev A.S."/>
        </authorList>
    </citation>
    <scope>NUCLEOTIDE SEQUENCE [LARGE SCALE GENOMIC DNA]</scope>
    <source>
        <strain evidence="2">Daus_M_001</strain>
        <tissue evidence="2">Leg muscle</tissue>
    </source>
</reference>
<protein>
    <submittedName>
        <fullName evidence="2">Uncharacterized protein</fullName>
    </submittedName>
</protein>
<feature type="region of interest" description="Disordered" evidence="1">
    <location>
        <begin position="1"/>
        <end position="22"/>
    </location>
</feature>
<evidence type="ECO:0000313" key="2">
    <source>
        <dbReference type="EMBL" id="KAJ8874359.1"/>
    </source>
</evidence>
<name>A0ABQ9GQS9_9NEOP</name>
<dbReference type="Proteomes" id="UP001159363">
    <property type="component" value="Chromosome 9"/>
</dbReference>
<evidence type="ECO:0000256" key="1">
    <source>
        <dbReference type="SAM" id="MobiDB-lite"/>
    </source>
</evidence>